<dbReference type="SUPFAM" id="SSF55797">
    <property type="entry name" value="PR-1-like"/>
    <property type="match status" value="1"/>
</dbReference>
<dbReference type="InterPro" id="IPR014044">
    <property type="entry name" value="CAP_dom"/>
</dbReference>
<evidence type="ECO:0000313" key="3">
    <source>
        <dbReference type="EMBL" id="XBY44435.1"/>
    </source>
</evidence>
<evidence type="ECO:0000256" key="1">
    <source>
        <dbReference type="SAM" id="SignalP"/>
    </source>
</evidence>
<dbReference type="RefSeq" id="WP_407049528.1">
    <property type="nucleotide sequence ID" value="NZ_CP158568.1"/>
</dbReference>
<keyword evidence="1" id="KW-0732">Signal</keyword>
<name>A0AAU7X8I9_9HYPH</name>
<dbReference type="Gene3D" id="3.40.33.10">
    <property type="entry name" value="CAP"/>
    <property type="match status" value="1"/>
</dbReference>
<dbReference type="PANTHER" id="PTHR31157:SF1">
    <property type="entry name" value="SCP DOMAIN-CONTAINING PROTEIN"/>
    <property type="match status" value="1"/>
</dbReference>
<dbReference type="KEGG" id="mflg:ABS361_20880"/>
<dbReference type="Pfam" id="PF00188">
    <property type="entry name" value="CAP"/>
    <property type="match status" value="1"/>
</dbReference>
<accession>A0AAU7X8I9</accession>
<feature type="domain" description="SCP" evidence="2">
    <location>
        <begin position="58"/>
        <end position="171"/>
    </location>
</feature>
<dbReference type="AlphaFoldDB" id="A0AAU7X8I9"/>
<dbReference type="InterPro" id="IPR035940">
    <property type="entry name" value="CAP_sf"/>
</dbReference>
<gene>
    <name evidence="3" type="ORF">ABS361_20880</name>
</gene>
<feature type="signal peptide" evidence="1">
    <location>
        <begin position="1"/>
        <end position="26"/>
    </location>
</feature>
<evidence type="ECO:0000259" key="2">
    <source>
        <dbReference type="Pfam" id="PF00188"/>
    </source>
</evidence>
<sequence>MDTKPTRRAAPTVAVLALVAAGLALAACSRSPVEPAQIPPFYQRLDIGGRQLDPGSSLSMINQYRANNGLRPLVWDETLTRVAKAQADRMAANDRVHSVEEGQLGPALKAAGVPYKTFAANFSAGYRTFAEAFSGWRDSKVHNATMLDSRATRIGLAISHAPSSKYQIFWALVVVDPQ</sequence>
<reference evidence="3" key="1">
    <citation type="submission" date="2024-06" db="EMBL/GenBank/DDBJ databases">
        <title>Methylostella associata gen. nov., sp. nov., a novel Ancalomicrobiaceae-affiliated facultatively methylotrophic bacteria that feed on methanotrophs of the genus Methylococcus.</title>
        <authorList>
            <person name="Saltykova V."/>
            <person name="Danilova O.V."/>
            <person name="Oshkin I.Y."/>
            <person name="Belova S.E."/>
            <person name="Pimenov N.V."/>
            <person name="Dedysh S.N."/>
        </authorList>
    </citation>
    <scope>NUCLEOTIDE SEQUENCE</scope>
    <source>
        <strain evidence="3">S20</strain>
    </source>
</reference>
<dbReference type="CDD" id="cd05379">
    <property type="entry name" value="CAP_bacterial"/>
    <property type="match status" value="1"/>
</dbReference>
<dbReference type="PANTHER" id="PTHR31157">
    <property type="entry name" value="SCP DOMAIN-CONTAINING PROTEIN"/>
    <property type="match status" value="1"/>
</dbReference>
<dbReference type="PROSITE" id="PS51257">
    <property type="entry name" value="PROKAR_LIPOPROTEIN"/>
    <property type="match status" value="1"/>
</dbReference>
<organism evidence="3">
    <name type="scientific">Methyloraptor flagellatus</name>
    <dbReference type="NCBI Taxonomy" id="3162530"/>
    <lineage>
        <taxon>Bacteria</taxon>
        <taxon>Pseudomonadati</taxon>
        <taxon>Pseudomonadota</taxon>
        <taxon>Alphaproteobacteria</taxon>
        <taxon>Hyphomicrobiales</taxon>
        <taxon>Ancalomicrobiaceae</taxon>
        <taxon>Methyloraptor</taxon>
    </lineage>
</organism>
<proteinExistence type="predicted"/>
<dbReference type="EMBL" id="CP158568">
    <property type="protein sequence ID" value="XBY44435.1"/>
    <property type="molecule type" value="Genomic_DNA"/>
</dbReference>
<protein>
    <submittedName>
        <fullName evidence="3">CAP domain-containing protein</fullName>
    </submittedName>
</protein>
<feature type="chain" id="PRO_5043941554" evidence="1">
    <location>
        <begin position="27"/>
        <end position="178"/>
    </location>
</feature>